<organism evidence="7 8">
    <name type="scientific">Theileria orientalis strain Shintoku</name>
    <dbReference type="NCBI Taxonomy" id="869250"/>
    <lineage>
        <taxon>Eukaryota</taxon>
        <taxon>Sar</taxon>
        <taxon>Alveolata</taxon>
        <taxon>Apicomplexa</taxon>
        <taxon>Aconoidasida</taxon>
        <taxon>Piroplasmida</taxon>
        <taxon>Theileriidae</taxon>
        <taxon>Theileria</taxon>
    </lineage>
</organism>
<dbReference type="GO" id="GO:0004386">
    <property type="term" value="F:helicase activity"/>
    <property type="evidence" value="ECO:0007669"/>
    <property type="project" value="UniProtKB-KW"/>
</dbReference>
<evidence type="ECO:0000256" key="1">
    <source>
        <dbReference type="ARBA" id="ARBA00022741"/>
    </source>
</evidence>
<dbReference type="GeneID" id="20715408"/>
<dbReference type="GO" id="GO:0043186">
    <property type="term" value="C:P granule"/>
    <property type="evidence" value="ECO:0007669"/>
    <property type="project" value="TreeGrafter"/>
</dbReference>
<gene>
    <name evidence="7" type="ORF">TOT_030000214</name>
</gene>
<keyword evidence="1" id="KW-0547">Nucleotide-binding</keyword>
<dbReference type="PANTHER" id="PTHR10887">
    <property type="entry name" value="DNA2/NAM7 HELICASE FAMILY"/>
    <property type="match status" value="1"/>
</dbReference>
<feature type="domain" description="DNA2/NAM7 helicase helicase" evidence="5">
    <location>
        <begin position="759"/>
        <end position="843"/>
    </location>
</feature>
<dbReference type="OrthoDB" id="6513042at2759"/>
<dbReference type="KEGG" id="tot:TOT_030000214"/>
<dbReference type="PANTHER" id="PTHR10887:SF322">
    <property type="entry name" value="HELICASE MOV-10"/>
    <property type="match status" value="1"/>
</dbReference>
<dbReference type="STRING" id="869250.J4C8K6"/>
<keyword evidence="8" id="KW-1185">Reference proteome</keyword>
<sequence length="1221" mass="138904">MTQHFFTRCNNLKLIHQLLKHTESSVYKINFISRKMSSLNIHNYRQKSQNYRLDSIYTDKHRNITPISNKRKLYTGFSNSSEVINCDSIINLREDYIINNVSTNDKLIAMSKSFGKNPEFNYMIYNDDNVLNCLTIKQKIMGFKVDWNIQTIETLAHCKYKLKLNDGKKLSGETTAISKKLAKKEAARIILSKLPTPSFEEMEENSKWIVSGHKSIINAIEEVIDRSFTARGHSCTIEWKIGDLSFFGSGEGKTFKEAEMYANQDLYVKTYDLKKSPPDSSEPLSKKRKMDVVVFEEELSKSDASQMNTMRNSLSSKMKVNQHEQVTACPGGFQCTLTWTWKDGEGNINKKVVCKKGSSKSLARASASKAMLVEVGAIQDVTSEESKKANEIRNKINHNLTKAVEMGCELLESSNCSVWRLFISQLWSEMIKKRDYVSAQRVVNKIASVQEKGTNFMPTDIWEAMLYDIIFVMDDEFARGAFQYVRSIKLDKYNFYSEKARDYYQNNRRGVMIFCDMCLSMCKLKFSDRNDNFSILLCMEAQSCIFNEILLRKEMERLYQNQMLVMSVSRMVLPLVTLKAQITPEYLKNNGTKEDDVVMLLPLNRYNQITKKSWDMGFLCSVTKHKTEGLNLSLGLKYVADLNIKKSDTGQSINNEHLLLSKSSGDYEKSNDCEGGREEFESEDVFSCTLFGVFHIQSMVPHIRMMEALLSLTHTVYPINSNASKYLFTDEMKEILMHSKDMNAKAPTNKMLPTTMSLTPSQHMACLSAITNPLTLIQGPPGTGKTHVACAIIDSWNKMYPDVRILAVADTNVAADNLIEGLSKRGITALRIGASSEWDLQEEAIKGLYRYNNYLQMRMAGMHKEANTLRVLLFTEAIKKHKIVIATCVGSGNEILSSHTFPFVIVDECAQSIEASNMIPIGRGCRSLVLIGDHKQLRPTIISMQASTLGLNKSLLERLIEDKVAPVHLLDIQRRMHPSIAEFPNMHFYDGQIRNQDVNDTNRPPILGFKWPVCGNNLVFVDVSTGSPNTQFETSHGTSKFNTMELTCVLALVNSFLKAGDVKENQIGILTPYDAQRGMIRKNVNYMKDYKTHLIEIDSVDGFQGKEKDLIIFSAVRSNVSKDIGFLRDPRRMNVMLTRAKRGLIILGDERPSKLAAFCKLDILKVRMREVMQLNVHVSQLNNYMLYPDENLPKSHEDITKLDARLLKSDSTGKRKNPFEI</sequence>
<feature type="domain" description="DNA2/NAM7 helicase helicase" evidence="5">
    <location>
        <begin position="862"/>
        <end position="943"/>
    </location>
</feature>
<dbReference type="InterPro" id="IPR027417">
    <property type="entry name" value="P-loop_NTPase"/>
</dbReference>
<keyword evidence="2" id="KW-0378">Hydrolase</keyword>
<dbReference type="InterPro" id="IPR045055">
    <property type="entry name" value="DNA2/NAM7-like"/>
</dbReference>
<dbReference type="Proteomes" id="UP000003786">
    <property type="component" value="Chromosome 3"/>
</dbReference>
<dbReference type="VEuPathDB" id="PiroplasmaDB:TOT_030000214"/>
<evidence type="ECO:0000313" key="7">
    <source>
        <dbReference type="EMBL" id="BAM40953.1"/>
    </source>
</evidence>
<keyword evidence="4" id="KW-0067">ATP-binding</keyword>
<dbReference type="eggNOG" id="KOG1802">
    <property type="taxonomic scope" value="Eukaryota"/>
</dbReference>
<dbReference type="RefSeq" id="XP_009691254.1">
    <property type="nucleotide sequence ID" value="XM_009692959.1"/>
</dbReference>
<dbReference type="InterPro" id="IPR041679">
    <property type="entry name" value="DNA2/NAM7-like_C"/>
</dbReference>
<dbReference type="Pfam" id="PF13087">
    <property type="entry name" value="AAA_12"/>
    <property type="match status" value="1"/>
</dbReference>
<protein>
    <submittedName>
        <fullName evidence="7">Regulator of nonsense transcripts-related protein</fullName>
    </submittedName>
</protein>
<dbReference type="GO" id="GO:0035194">
    <property type="term" value="P:regulatory ncRNA-mediated post-transcriptional gene silencing"/>
    <property type="evidence" value="ECO:0007669"/>
    <property type="project" value="TreeGrafter"/>
</dbReference>
<evidence type="ECO:0000256" key="3">
    <source>
        <dbReference type="ARBA" id="ARBA00022806"/>
    </source>
</evidence>
<feature type="domain" description="DNA2/NAM7 helicase-like C-terminal" evidence="6">
    <location>
        <begin position="951"/>
        <end position="1150"/>
    </location>
</feature>
<evidence type="ECO:0000256" key="2">
    <source>
        <dbReference type="ARBA" id="ARBA00022801"/>
    </source>
</evidence>
<dbReference type="FunFam" id="3.40.50.300:FF:000326">
    <property type="entry name" value="P-loop containing nucleoside triphosphate hydrolase"/>
    <property type="match status" value="1"/>
</dbReference>
<dbReference type="Pfam" id="PF13086">
    <property type="entry name" value="AAA_11"/>
    <property type="match status" value="2"/>
</dbReference>
<keyword evidence="3" id="KW-0347">Helicase</keyword>
<evidence type="ECO:0000313" key="8">
    <source>
        <dbReference type="Proteomes" id="UP000003786"/>
    </source>
</evidence>
<evidence type="ECO:0000256" key="4">
    <source>
        <dbReference type="ARBA" id="ARBA00022840"/>
    </source>
</evidence>
<dbReference type="GO" id="GO:0016787">
    <property type="term" value="F:hydrolase activity"/>
    <property type="evidence" value="ECO:0007669"/>
    <property type="project" value="UniProtKB-KW"/>
</dbReference>
<dbReference type="InterPro" id="IPR041677">
    <property type="entry name" value="DNA2/NAM7_AAA_11"/>
</dbReference>
<dbReference type="InterPro" id="IPR047187">
    <property type="entry name" value="SF1_C_Upf1"/>
</dbReference>
<evidence type="ECO:0000259" key="6">
    <source>
        <dbReference type="Pfam" id="PF13087"/>
    </source>
</evidence>
<dbReference type="GO" id="GO:0005829">
    <property type="term" value="C:cytosol"/>
    <property type="evidence" value="ECO:0007669"/>
    <property type="project" value="TreeGrafter"/>
</dbReference>
<dbReference type="SUPFAM" id="SSF52540">
    <property type="entry name" value="P-loop containing nucleoside triphosphate hydrolases"/>
    <property type="match status" value="1"/>
</dbReference>
<dbReference type="AlphaFoldDB" id="J4C8K6"/>
<proteinExistence type="predicted"/>
<dbReference type="Gene3D" id="3.40.50.300">
    <property type="entry name" value="P-loop containing nucleotide triphosphate hydrolases"/>
    <property type="match status" value="2"/>
</dbReference>
<dbReference type="GO" id="GO:0005694">
    <property type="term" value="C:chromosome"/>
    <property type="evidence" value="ECO:0007669"/>
    <property type="project" value="UniProtKB-ARBA"/>
</dbReference>
<name>J4C8K6_THEOR</name>
<dbReference type="EMBL" id="AP011948">
    <property type="protein sequence ID" value="BAM40953.1"/>
    <property type="molecule type" value="Genomic_DNA"/>
</dbReference>
<dbReference type="CDD" id="cd18808">
    <property type="entry name" value="SF1_C_Upf1"/>
    <property type="match status" value="1"/>
</dbReference>
<reference evidence="7 8" key="1">
    <citation type="journal article" date="2012" name="MBio">
        <title>Comparative genome analysis of three eukaryotic parasites with differing abilities to transform leukocytes reveals key mediators of Theileria-induced leukocyte transformation.</title>
        <authorList>
            <person name="Hayashida K."/>
            <person name="Hara Y."/>
            <person name="Abe T."/>
            <person name="Yamasaki C."/>
            <person name="Toyoda A."/>
            <person name="Kosuge T."/>
            <person name="Suzuki Y."/>
            <person name="Sato Y."/>
            <person name="Kawashima S."/>
            <person name="Katayama T."/>
            <person name="Wakaguri H."/>
            <person name="Inoue N."/>
            <person name="Homma K."/>
            <person name="Tada-Umezaki M."/>
            <person name="Yagi Y."/>
            <person name="Fujii Y."/>
            <person name="Habara T."/>
            <person name="Kanehisa M."/>
            <person name="Watanabe H."/>
            <person name="Ito K."/>
            <person name="Gojobori T."/>
            <person name="Sugawara H."/>
            <person name="Imanishi T."/>
            <person name="Weir W."/>
            <person name="Gardner M."/>
            <person name="Pain A."/>
            <person name="Shiels B."/>
            <person name="Hattori M."/>
            <person name="Nene V."/>
            <person name="Sugimoto C."/>
        </authorList>
    </citation>
    <scope>NUCLEOTIDE SEQUENCE [LARGE SCALE GENOMIC DNA]</scope>
    <source>
        <strain evidence="7 8">Shintoku</strain>
    </source>
</reference>
<dbReference type="GO" id="GO:0005524">
    <property type="term" value="F:ATP binding"/>
    <property type="evidence" value="ECO:0007669"/>
    <property type="project" value="UniProtKB-KW"/>
</dbReference>
<evidence type="ECO:0000259" key="5">
    <source>
        <dbReference type="Pfam" id="PF13086"/>
    </source>
</evidence>
<accession>J4C8K6</accession>
<dbReference type="OMA" id="RDPRRMN"/>